<reference evidence="2" key="1">
    <citation type="journal article" date="2009" name="PLoS Genet.">
        <title>Organised genome dynamics in the Escherichia coli species results in highly diverse adaptive paths.</title>
        <authorList>
            <person name="Touchon M."/>
            <person name="Hoede C."/>
            <person name="Tenaillon O."/>
            <person name="Barbe V."/>
            <person name="Baeriswyl S."/>
            <person name="Bidet P."/>
            <person name="Bingen E."/>
            <person name="Bonacorsi S."/>
            <person name="Bouchier C."/>
            <person name="Bouvet O."/>
            <person name="Calteau A."/>
            <person name="Chiapello H."/>
            <person name="Clermont O."/>
            <person name="Cruveiller S."/>
            <person name="Danchin A."/>
            <person name="Diard M."/>
            <person name="Dossat C."/>
            <person name="Karoui M.E."/>
            <person name="Frapy E."/>
            <person name="Garry L."/>
            <person name="Ghigo J.M."/>
            <person name="Gilles A.M."/>
            <person name="Johnson J."/>
            <person name="Le Bouguenec C."/>
            <person name="Lescat M."/>
            <person name="Mangenot S."/>
            <person name="Martinez-Jehanne V."/>
            <person name="Matic I."/>
            <person name="Nassif X."/>
            <person name="Oztas S."/>
            <person name="Petit M.A."/>
            <person name="Pichon C."/>
            <person name="Rouy Z."/>
            <person name="Ruf C.S."/>
            <person name="Schneider D."/>
            <person name="Tourret J."/>
            <person name="Vacherie B."/>
            <person name="Vallenet D."/>
            <person name="Medigue C."/>
            <person name="Rocha E.P.C."/>
            <person name="Denamur E."/>
        </authorList>
    </citation>
    <scope>NUCLEOTIDE SEQUENCE [LARGE SCALE GENOMIC DNA]</scope>
    <source>
        <strain evidence="2">ED1a</strain>
    </source>
</reference>
<evidence type="ECO:0000313" key="1">
    <source>
        <dbReference type="EMBL" id="CAR07337.1"/>
    </source>
</evidence>
<dbReference type="KEGG" id="ecq:ECED1_1136"/>
<accession>B7MPZ1</accession>
<proteinExistence type="predicted"/>
<organism evidence="1 2">
    <name type="scientific">Escherichia coli O81 (strain ED1a)</name>
    <dbReference type="NCBI Taxonomy" id="585397"/>
    <lineage>
        <taxon>Bacteria</taxon>
        <taxon>Pseudomonadati</taxon>
        <taxon>Pseudomonadota</taxon>
        <taxon>Gammaproteobacteria</taxon>
        <taxon>Enterobacterales</taxon>
        <taxon>Enterobacteriaceae</taxon>
        <taxon>Escherichia</taxon>
    </lineage>
</organism>
<dbReference type="EMBL" id="CU928162">
    <property type="protein sequence ID" value="CAR07337.1"/>
    <property type="molecule type" value="Genomic_DNA"/>
</dbReference>
<protein>
    <submittedName>
        <fullName evidence="1">Uncharacterized protein</fullName>
    </submittedName>
</protein>
<sequence length="207" mass="23412">MHFVSVCVRHFAVVLRRLNSMAELTDFLPYVRRHISGPLNIMMTDALSMSAVAFCRQSLLCRREATLSPSAGEDCVLPYDAENEECVHIIRILADGRELFAGHDVEIRPGRVMHFACSPGEVSVLYAVAPKAGSRQVQDELRAWSEEVAAGALERLFMQTGVSWSDPSRAQYFSVLFSEGIRRAYRDTLATSPYSSYRNPVRRQRFY</sequence>
<dbReference type="AlphaFoldDB" id="B7MPZ1"/>
<evidence type="ECO:0000313" key="2">
    <source>
        <dbReference type="Proteomes" id="UP000000748"/>
    </source>
</evidence>
<name>B7MPZ1_ECO81</name>
<gene>
    <name evidence="1" type="ordered locus">ECED1_1136</name>
</gene>
<dbReference type="HOGENOM" id="CLU_111895_0_0_6"/>
<dbReference type="Proteomes" id="UP000000748">
    <property type="component" value="Chromosome"/>
</dbReference>